<evidence type="ECO:0000313" key="1">
    <source>
        <dbReference type="EMBL" id="GGD79653.1"/>
    </source>
</evidence>
<reference evidence="1" key="2">
    <citation type="submission" date="2020-09" db="EMBL/GenBank/DDBJ databases">
        <authorList>
            <person name="Sun Q."/>
            <person name="Zhou Y."/>
        </authorList>
    </citation>
    <scope>NUCLEOTIDE SEQUENCE</scope>
    <source>
        <strain evidence="1">CGMCC 1.15958</strain>
    </source>
</reference>
<gene>
    <name evidence="1" type="ORF">GCM10011514_49540</name>
</gene>
<evidence type="ECO:0008006" key="3">
    <source>
        <dbReference type="Google" id="ProtNLM"/>
    </source>
</evidence>
<dbReference type="Proteomes" id="UP000609064">
    <property type="component" value="Unassembled WGS sequence"/>
</dbReference>
<dbReference type="RefSeq" id="WP_188770585.1">
    <property type="nucleotide sequence ID" value="NZ_BMKK01000015.1"/>
</dbReference>
<comment type="caution">
    <text evidence="1">The sequence shown here is derived from an EMBL/GenBank/DDBJ whole genome shotgun (WGS) entry which is preliminary data.</text>
</comment>
<dbReference type="EMBL" id="BMKK01000015">
    <property type="protein sequence ID" value="GGD79653.1"/>
    <property type="molecule type" value="Genomic_DNA"/>
</dbReference>
<keyword evidence="2" id="KW-1185">Reference proteome</keyword>
<dbReference type="AlphaFoldDB" id="A0A917DYT0"/>
<sequence>MCTVVFIPNKKGGYFASLRDESPKRAAAFAPTITKKNGVKYLAPIDSLAGGTWIGLSELGNVIILLNGGFETHTKENHYLKSRGLIVSELLSSEMPVIDWQLMDLAHIEPFTLILWSENLLFQLVWDGKTKHRIRLDTSLAHLFSSATLYNNESKAKREDLFTNWLAMKPPITKLSLLHFFQSFDDKQNGFIINRNDDMKTLSYSFIELNENELMMSYYDLERYIYCTEILPQLTKIETLN</sequence>
<dbReference type="InterPro" id="IPR008551">
    <property type="entry name" value="TANGO2"/>
</dbReference>
<organism evidence="1 2">
    <name type="scientific">Emticicia aquatilis</name>
    <dbReference type="NCBI Taxonomy" id="1537369"/>
    <lineage>
        <taxon>Bacteria</taxon>
        <taxon>Pseudomonadati</taxon>
        <taxon>Bacteroidota</taxon>
        <taxon>Cytophagia</taxon>
        <taxon>Cytophagales</taxon>
        <taxon>Leadbetterellaceae</taxon>
        <taxon>Emticicia</taxon>
    </lineage>
</organism>
<name>A0A917DYT0_9BACT</name>
<reference evidence="1" key="1">
    <citation type="journal article" date="2014" name="Int. J. Syst. Evol. Microbiol.">
        <title>Complete genome sequence of Corynebacterium casei LMG S-19264T (=DSM 44701T), isolated from a smear-ripened cheese.</title>
        <authorList>
            <consortium name="US DOE Joint Genome Institute (JGI-PGF)"/>
            <person name="Walter F."/>
            <person name="Albersmeier A."/>
            <person name="Kalinowski J."/>
            <person name="Ruckert C."/>
        </authorList>
    </citation>
    <scope>NUCLEOTIDE SEQUENCE</scope>
    <source>
        <strain evidence="1">CGMCC 1.15958</strain>
    </source>
</reference>
<evidence type="ECO:0000313" key="2">
    <source>
        <dbReference type="Proteomes" id="UP000609064"/>
    </source>
</evidence>
<dbReference type="Pfam" id="PF05742">
    <property type="entry name" value="TANGO2"/>
    <property type="match status" value="1"/>
</dbReference>
<accession>A0A917DYT0</accession>
<protein>
    <recommendedName>
        <fullName evidence="3">NRDE family protein</fullName>
    </recommendedName>
</protein>
<proteinExistence type="predicted"/>